<evidence type="ECO:0000259" key="3">
    <source>
        <dbReference type="Pfam" id="PF03033"/>
    </source>
</evidence>
<feature type="region of interest" description="Disordered" evidence="2">
    <location>
        <begin position="1215"/>
        <end position="1255"/>
    </location>
</feature>
<feature type="domain" description="Glycosyltransferase family 28 N-terminal" evidence="3">
    <location>
        <begin position="260"/>
        <end position="421"/>
    </location>
</feature>
<feature type="region of interest" description="Disordered" evidence="2">
    <location>
        <begin position="1320"/>
        <end position="1342"/>
    </location>
</feature>
<proteinExistence type="predicted"/>
<evidence type="ECO:0008006" key="7">
    <source>
        <dbReference type="Google" id="ProtNLM"/>
    </source>
</evidence>
<dbReference type="Gene3D" id="3.40.50.2000">
    <property type="entry name" value="Glycogen Phosphorylase B"/>
    <property type="match status" value="2"/>
</dbReference>
<dbReference type="Pfam" id="PF06722">
    <property type="entry name" value="EryCIII-like_C"/>
    <property type="match status" value="1"/>
</dbReference>
<feature type="region of interest" description="Disordered" evidence="2">
    <location>
        <begin position="793"/>
        <end position="908"/>
    </location>
</feature>
<evidence type="ECO:0000313" key="6">
    <source>
        <dbReference type="Proteomes" id="UP001172155"/>
    </source>
</evidence>
<feature type="compositionally biased region" description="Basic and acidic residues" evidence="2">
    <location>
        <begin position="159"/>
        <end position="170"/>
    </location>
</feature>
<feature type="domain" description="Erythromycin biosynthesis protein CIII-like C-terminal" evidence="4">
    <location>
        <begin position="578"/>
        <end position="675"/>
    </location>
</feature>
<dbReference type="CDD" id="cd03784">
    <property type="entry name" value="GT1_Gtf-like"/>
    <property type="match status" value="1"/>
</dbReference>
<name>A0AA40BQK2_9PEZI</name>
<evidence type="ECO:0000256" key="1">
    <source>
        <dbReference type="ARBA" id="ARBA00022679"/>
    </source>
</evidence>
<gene>
    <name evidence="5" type="ORF">B0T18DRAFT_433339</name>
</gene>
<organism evidence="5 6">
    <name type="scientific">Schizothecium vesticola</name>
    <dbReference type="NCBI Taxonomy" id="314040"/>
    <lineage>
        <taxon>Eukaryota</taxon>
        <taxon>Fungi</taxon>
        <taxon>Dikarya</taxon>
        <taxon>Ascomycota</taxon>
        <taxon>Pezizomycotina</taxon>
        <taxon>Sordariomycetes</taxon>
        <taxon>Sordariomycetidae</taxon>
        <taxon>Sordariales</taxon>
        <taxon>Schizotheciaceae</taxon>
        <taxon>Schizothecium</taxon>
    </lineage>
</organism>
<dbReference type="PANTHER" id="PTHR48050">
    <property type="entry name" value="STEROL 3-BETA-GLUCOSYLTRANSFERASE"/>
    <property type="match status" value="1"/>
</dbReference>
<dbReference type="GO" id="GO:0005975">
    <property type="term" value="P:carbohydrate metabolic process"/>
    <property type="evidence" value="ECO:0007669"/>
    <property type="project" value="InterPro"/>
</dbReference>
<dbReference type="Proteomes" id="UP001172155">
    <property type="component" value="Unassembled WGS sequence"/>
</dbReference>
<feature type="compositionally biased region" description="Basic and acidic residues" evidence="2">
    <location>
        <begin position="797"/>
        <end position="831"/>
    </location>
</feature>
<accession>A0AA40BQK2</accession>
<feature type="compositionally biased region" description="Acidic residues" evidence="2">
    <location>
        <begin position="880"/>
        <end position="890"/>
    </location>
</feature>
<dbReference type="InterPro" id="IPR002213">
    <property type="entry name" value="UDP_glucos_trans"/>
</dbReference>
<dbReference type="GO" id="GO:0016906">
    <property type="term" value="F:sterol 3-beta-glucosyltransferase activity"/>
    <property type="evidence" value="ECO:0007669"/>
    <property type="project" value="UniProtKB-ARBA"/>
</dbReference>
<evidence type="ECO:0000313" key="5">
    <source>
        <dbReference type="EMBL" id="KAK0738551.1"/>
    </source>
</evidence>
<feature type="compositionally biased region" description="Low complexity" evidence="2">
    <location>
        <begin position="844"/>
        <end position="861"/>
    </location>
</feature>
<feature type="compositionally biased region" description="Gly residues" evidence="2">
    <location>
        <begin position="1333"/>
        <end position="1342"/>
    </location>
</feature>
<feature type="compositionally biased region" description="Basic and acidic residues" evidence="2">
    <location>
        <begin position="1175"/>
        <end position="1187"/>
    </location>
</feature>
<feature type="region of interest" description="Disordered" evidence="2">
    <location>
        <begin position="226"/>
        <end position="250"/>
    </location>
</feature>
<keyword evidence="6" id="KW-1185">Reference proteome</keyword>
<dbReference type="FunFam" id="3.40.50.2000:FF:000100">
    <property type="entry name" value="Glycosyltransferase family 1 protein"/>
    <property type="match status" value="1"/>
</dbReference>
<dbReference type="InterPro" id="IPR050426">
    <property type="entry name" value="Glycosyltransferase_28"/>
</dbReference>
<feature type="compositionally biased region" description="Basic and acidic residues" evidence="2">
    <location>
        <begin position="1157"/>
        <end position="1167"/>
    </location>
</feature>
<feature type="compositionally biased region" description="Basic and acidic residues" evidence="2">
    <location>
        <begin position="863"/>
        <end position="874"/>
    </location>
</feature>
<feature type="compositionally biased region" description="Acidic residues" evidence="2">
    <location>
        <begin position="1237"/>
        <end position="1246"/>
    </location>
</feature>
<feature type="compositionally biased region" description="Basic and acidic residues" evidence="2">
    <location>
        <begin position="226"/>
        <end position="240"/>
    </location>
</feature>
<dbReference type="InterPro" id="IPR004276">
    <property type="entry name" value="GlycoTrans_28_N"/>
</dbReference>
<feature type="region of interest" description="Disordered" evidence="2">
    <location>
        <begin position="1"/>
        <end position="171"/>
    </location>
</feature>
<dbReference type="EMBL" id="JAUKUD010000007">
    <property type="protein sequence ID" value="KAK0738551.1"/>
    <property type="molecule type" value="Genomic_DNA"/>
</dbReference>
<sequence length="1342" mass="145249">MSALNPKIPSISPSTGRDDLHIETTTLSDGREASVALDDQGHVGYPYQVPPETQSPTSPRSSKAPEPQPKSQAPTQASSSGDPFASLRGSLSPPDRNPGRGALKGRSVSDAAALYSNDKTFGSHQKLKRAETNVRQPNRTLEDPDEDASSTDSSTSSDEDAHSTHRAERNRYRRFHVGNDNYHTRGKVSKRDGRLSISVKDTSNTGYLAKALGTAARKVVPLKKDNIAGTDEQRGEDASKIDPSLTGPIPESLKQPKLNIVIMVIGSRGDAQPFLKVGKVLKEQYGHRVRIATHPAFRDFVEKDSGLEFFSVGGDPAELMSFMVKNPGMIPTLDTVKSGDISRRRASMAEMFEGFWRACINATDNEKNMHNAKMMEQSSPFVADAIIANPPSFAHIHCAEALGIPLHLMFTFPYTPTQAFPHPLASIKKSNVDPGYTNFISYPLVELMVWQGLGDLMNEFRTKTLGLDPVSTLWAPGATYRLHVPFTYLWSPGLVPKPEDWGSEIDVAGFVFLDLASSFKPPPALTKFLDAGEPPIYIGFGSIVVDDANRFTEMIFEAVKLAGVRALVSKGWGGLGKDSLDIPENVFMLDNIPHDWLFPRVRACVIHGGAGTTAIALKLAKPTMIVPFFGDQHFWGAMVGSAGAGPEPVPYKDLTAEKLAEGIKFCLTDKAAEAAKGIAKRIEAEGDGAENACRAFHKHLALSGKNSMRCSILEDRVAVWQLKNTNLRLSPAAANFIVSSGAVSYKKFRLLRHNEWNDFEGPGEPVTGLAGSIVTAAGNVFSGIGGVPYRFAKHKHQEKEKKEKHEEKKKNHEEKKKKHEEKEKEAAEKAAAKGKRKGHHPKPESNGSAASPPNPESNSPPIEGKDYASPDRPDPAPYDVSEDDTDDDDDQRPLGTSTNPSRNLSRRDTQLTLSTIASQQTPATSADDFVHEVGRGAAKTAGALARVPMDLSLALAQGFHNAPRLYGDDTVRRPTRVTGIKSGLRAAGHEFAYGIYDGWTGLVRLPVRGARDDGVRGFVKGVGMGVTGFVLKDIAAIFGPVGYTLKGVVKQVDRGNQPLRHIRLARVVQGQREIAELPPAERRALAKRVEDGWDVMRALWLALEQAEKRRGGLRARVGARKRSKRLLGAAFESVDTAERALAALKRGESVESAIGIERGRESEDRGRSSAAAYMEEQKSLKRRDTGEVPKLAKAATMKPPVVGGEKPTVLRKAQTDGVVQSGGSVRGGCNGFRSRDEEEDGDEEKEEKERNPFSPSLKAVEKNRADFLALMEREKMGKSPAAKMLTAVREVDGLGGCDGGLRNGGLVNGGVNKEVNGGVNGENGVGKKEVNGVNGGMNGVAV</sequence>
<comment type="caution">
    <text evidence="5">The sequence shown here is derived from an EMBL/GenBank/DDBJ whole genome shotgun (WGS) entry which is preliminary data.</text>
</comment>
<dbReference type="InterPro" id="IPR010610">
    <property type="entry name" value="EryCIII-like_C"/>
</dbReference>
<dbReference type="PANTHER" id="PTHR48050:SF5">
    <property type="entry name" value="UDP-GLUCOSE,STEROL TRANSFERASE"/>
    <property type="match status" value="1"/>
</dbReference>
<feature type="compositionally biased region" description="Polar residues" evidence="2">
    <location>
        <begin position="894"/>
        <end position="903"/>
    </location>
</feature>
<keyword evidence="1" id="KW-0808">Transferase</keyword>
<dbReference type="SUPFAM" id="SSF53756">
    <property type="entry name" value="UDP-Glycosyltransferase/glycogen phosphorylase"/>
    <property type="match status" value="1"/>
</dbReference>
<feature type="region of interest" description="Disordered" evidence="2">
    <location>
        <begin position="1156"/>
        <end position="1188"/>
    </location>
</feature>
<reference evidence="5" key="1">
    <citation type="submission" date="2023-06" db="EMBL/GenBank/DDBJ databases">
        <title>Genome-scale phylogeny and comparative genomics of the fungal order Sordariales.</title>
        <authorList>
            <consortium name="Lawrence Berkeley National Laboratory"/>
            <person name="Hensen N."/>
            <person name="Bonometti L."/>
            <person name="Westerberg I."/>
            <person name="Brannstrom I.O."/>
            <person name="Guillou S."/>
            <person name="Cros-Aarteil S."/>
            <person name="Calhoun S."/>
            <person name="Haridas S."/>
            <person name="Kuo A."/>
            <person name="Mondo S."/>
            <person name="Pangilinan J."/>
            <person name="Riley R."/>
            <person name="LaButti K."/>
            <person name="Andreopoulos B."/>
            <person name="Lipzen A."/>
            <person name="Chen C."/>
            <person name="Yanf M."/>
            <person name="Daum C."/>
            <person name="Ng V."/>
            <person name="Clum A."/>
            <person name="Steindorff A."/>
            <person name="Ohm R."/>
            <person name="Martin F."/>
            <person name="Silar P."/>
            <person name="Natvig D."/>
            <person name="Lalanne C."/>
            <person name="Gautier V."/>
            <person name="Ament-velasquez S.L."/>
            <person name="Kruys A."/>
            <person name="Hutchinson M.I."/>
            <person name="Powell A.J."/>
            <person name="Barry K."/>
            <person name="Miller A.N."/>
            <person name="Grigoriev I.V."/>
            <person name="Debuchy R."/>
            <person name="Gladieux P."/>
            <person name="Thoren M.H."/>
            <person name="Johannesson H."/>
        </authorList>
    </citation>
    <scope>NUCLEOTIDE SEQUENCE</scope>
    <source>
        <strain evidence="5">SMH3187-1</strain>
    </source>
</reference>
<dbReference type="Pfam" id="PF03033">
    <property type="entry name" value="Glyco_transf_28"/>
    <property type="match status" value="1"/>
</dbReference>
<evidence type="ECO:0000256" key="2">
    <source>
        <dbReference type="SAM" id="MobiDB-lite"/>
    </source>
</evidence>
<protein>
    <recommendedName>
        <fullName evidence="7">Glycosyltransferase family 28 N-terminal domain-containing protein</fullName>
    </recommendedName>
</protein>
<feature type="compositionally biased region" description="Polar residues" evidence="2">
    <location>
        <begin position="69"/>
        <end position="81"/>
    </location>
</feature>
<feature type="compositionally biased region" description="Polar residues" evidence="2">
    <location>
        <begin position="51"/>
        <end position="61"/>
    </location>
</feature>
<evidence type="ECO:0000259" key="4">
    <source>
        <dbReference type="Pfam" id="PF06722"/>
    </source>
</evidence>
<dbReference type="FunFam" id="3.40.50.2000:FF:000009">
    <property type="entry name" value="Sterol 3-beta-glucosyltransferase UGT80A2"/>
    <property type="match status" value="1"/>
</dbReference>